<feature type="compositionally biased region" description="Low complexity" evidence="7">
    <location>
        <begin position="19"/>
        <end position="35"/>
    </location>
</feature>
<organism evidence="9 10">
    <name type="scientific">Mycobacterium fragae</name>
    <dbReference type="NCBI Taxonomy" id="1260918"/>
    <lineage>
        <taxon>Bacteria</taxon>
        <taxon>Bacillati</taxon>
        <taxon>Actinomycetota</taxon>
        <taxon>Actinomycetes</taxon>
        <taxon>Mycobacteriales</taxon>
        <taxon>Mycobacteriaceae</taxon>
        <taxon>Mycobacterium</taxon>
    </lineage>
</organism>
<comment type="caution">
    <text evidence="9">The sequence shown here is derived from an EMBL/GenBank/DDBJ whole genome shotgun (WGS) entry which is preliminary data.</text>
</comment>
<comment type="subcellular location">
    <subcellularLocation>
        <location evidence="1">Cell membrane</location>
    </subcellularLocation>
</comment>
<dbReference type="AlphaFoldDB" id="A0A1X1UK98"/>
<keyword evidence="4 8" id="KW-0812">Transmembrane</keyword>
<feature type="region of interest" description="Disordered" evidence="7">
    <location>
        <begin position="1"/>
        <end position="53"/>
    </location>
</feature>
<protein>
    <submittedName>
        <fullName evidence="9">Uncharacterized protein</fullName>
    </submittedName>
</protein>
<dbReference type="Gene3D" id="2.60.40.2880">
    <property type="entry name" value="MmpS1-5, C-terminal soluble domain"/>
    <property type="match status" value="1"/>
</dbReference>
<evidence type="ECO:0000256" key="3">
    <source>
        <dbReference type="ARBA" id="ARBA00022475"/>
    </source>
</evidence>
<dbReference type="GO" id="GO:0005886">
    <property type="term" value="C:plasma membrane"/>
    <property type="evidence" value="ECO:0007669"/>
    <property type="project" value="UniProtKB-SubCell"/>
</dbReference>
<evidence type="ECO:0000256" key="2">
    <source>
        <dbReference type="ARBA" id="ARBA00007531"/>
    </source>
</evidence>
<dbReference type="InterPro" id="IPR008693">
    <property type="entry name" value="MmpS"/>
</dbReference>
<evidence type="ECO:0000256" key="1">
    <source>
        <dbReference type="ARBA" id="ARBA00004236"/>
    </source>
</evidence>
<evidence type="ECO:0000256" key="8">
    <source>
        <dbReference type="SAM" id="Phobius"/>
    </source>
</evidence>
<evidence type="ECO:0000313" key="9">
    <source>
        <dbReference type="EMBL" id="ORV57227.1"/>
    </source>
</evidence>
<sequence>MNDQRRPEHTQPYPPHADPAYSGQSYYPPAYYPGAPSAPTPNPIQTNPTEKLPQYWLQEQGLSHQPTQDPEPGRPKAPRWLWVAAAAAVLLVTALVIALVIANGTARKQTAVSPLPEMPTSQNPTVTASTSPSTGPSSSATTSAPSSTESSPPTNAGAMQTVVYNVTGEGRAISITYVDNDGMMQTEFNVALPWNKQVSLPKSGKQKANVTIVNIGHDVTCSVTVDGVQITQRSGAGLTVCSGAS</sequence>
<dbReference type="STRING" id="1260918.AWC06_00285"/>
<feature type="compositionally biased region" description="Low complexity" evidence="7">
    <location>
        <begin position="124"/>
        <end position="154"/>
    </location>
</feature>
<reference evidence="9 10" key="1">
    <citation type="submission" date="2016-01" db="EMBL/GenBank/DDBJ databases">
        <title>The new phylogeny of the genus Mycobacterium.</title>
        <authorList>
            <person name="Tarcisio F."/>
            <person name="Conor M."/>
            <person name="Antonella G."/>
            <person name="Elisabetta G."/>
            <person name="Giulia F.S."/>
            <person name="Sara T."/>
            <person name="Anna F."/>
            <person name="Clotilde B."/>
            <person name="Roberto B."/>
            <person name="Veronica D.S."/>
            <person name="Fabio R."/>
            <person name="Monica P."/>
            <person name="Olivier J."/>
            <person name="Enrico T."/>
            <person name="Nicola S."/>
        </authorList>
    </citation>
    <scope>NUCLEOTIDE SEQUENCE [LARGE SCALE GENOMIC DNA]</scope>
    <source>
        <strain evidence="9 10">DSM 45731</strain>
    </source>
</reference>
<dbReference type="Pfam" id="PF05423">
    <property type="entry name" value="Mycobact_memb"/>
    <property type="match status" value="1"/>
</dbReference>
<comment type="similarity">
    <text evidence="2">Belongs to the MmpS family.</text>
</comment>
<keyword evidence="10" id="KW-1185">Reference proteome</keyword>
<keyword evidence="6 8" id="KW-0472">Membrane</keyword>
<accession>A0A1X1UK98</accession>
<evidence type="ECO:0000256" key="5">
    <source>
        <dbReference type="ARBA" id="ARBA00022989"/>
    </source>
</evidence>
<keyword evidence="5 8" id="KW-1133">Transmembrane helix</keyword>
<gene>
    <name evidence="9" type="ORF">AWC06_00285</name>
</gene>
<dbReference type="Proteomes" id="UP000194000">
    <property type="component" value="Unassembled WGS sequence"/>
</dbReference>
<proteinExistence type="inferred from homology"/>
<feature type="region of interest" description="Disordered" evidence="7">
    <location>
        <begin position="108"/>
        <end position="157"/>
    </location>
</feature>
<keyword evidence="3" id="KW-1003">Cell membrane</keyword>
<dbReference type="RefSeq" id="WP_085200037.1">
    <property type="nucleotide sequence ID" value="NZ_JACKVI010000012.1"/>
</dbReference>
<dbReference type="OrthoDB" id="4753136at2"/>
<evidence type="ECO:0000256" key="7">
    <source>
        <dbReference type="SAM" id="MobiDB-lite"/>
    </source>
</evidence>
<feature type="transmembrane region" description="Helical" evidence="8">
    <location>
        <begin position="80"/>
        <end position="102"/>
    </location>
</feature>
<name>A0A1X1UK98_9MYCO</name>
<evidence type="ECO:0000256" key="4">
    <source>
        <dbReference type="ARBA" id="ARBA00022692"/>
    </source>
</evidence>
<dbReference type="EMBL" id="LQOW01000031">
    <property type="protein sequence ID" value="ORV57227.1"/>
    <property type="molecule type" value="Genomic_DNA"/>
</dbReference>
<evidence type="ECO:0000256" key="6">
    <source>
        <dbReference type="ARBA" id="ARBA00023136"/>
    </source>
</evidence>
<dbReference type="InterPro" id="IPR038468">
    <property type="entry name" value="MmpS_C"/>
</dbReference>
<evidence type="ECO:0000313" key="10">
    <source>
        <dbReference type="Proteomes" id="UP000194000"/>
    </source>
</evidence>